<organism evidence="2 3">
    <name type="scientific">Cohnella zeiphila</name>
    <dbReference type="NCBI Taxonomy" id="2761120"/>
    <lineage>
        <taxon>Bacteria</taxon>
        <taxon>Bacillati</taxon>
        <taxon>Bacillota</taxon>
        <taxon>Bacilli</taxon>
        <taxon>Bacillales</taxon>
        <taxon>Paenibacillaceae</taxon>
        <taxon>Cohnella</taxon>
    </lineage>
</organism>
<dbReference type="EMBL" id="JACJVO010000009">
    <property type="protein sequence ID" value="MBB6730721.1"/>
    <property type="molecule type" value="Genomic_DNA"/>
</dbReference>
<gene>
    <name evidence="2" type="ORF">H7C18_07365</name>
</gene>
<keyword evidence="3" id="KW-1185">Reference proteome</keyword>
<proteinExistence type="predicted"/>
<comment type="caution">
    <text evidence="2">The sequence shown here is derived from an EMBL/GenBank/DDBJ whole genome shotgun (WGS) entry which is preliminary data.</text>
</comment>
<keyword evidence="1" id="KW-1133">Transmembrane helix</keyword>
<reference evidence="2 3" key="1">
    <citation type="submission" date="2020-08" db="EMBL/GenBank/DDBJ databases">
        <title>Cohnella phylogeny.</title>
        <authorList>
            <person name="Dunlap C."/>
        </authorList>
    </citation>
    <scope>NUCLEOTIDE SEQUENCE [LARGE SCALE GENOMIC DNA]</scope>
    <source>
        <strain evidence="2 3">CBP 2801</strain>
    </source>
</reference>
<keyword evidence="1" id="KW-0812">Transmembrane</keyword>
<evidence type="ECO:0000313" key="2">
    <source>
        <dbReference type="EMBL" id="MBB6730721.1"/>
    </source>
</evidence>
<name>A0A7X0SIX1_9BACL</name>
<accession>A0A7X0SIX1</accession>
<dbReference type="Proteomes" id="UP000564644">
    <property type="component" value="Unassembled WGS sequence"/>
</dbReference>
<dbReference type="RefSeq" id="WP_185128395.1">
    <property type="nucleotide sequence ID" value="NZ_JACJVO010000009.1"/>
</dbReference>
<feature type="transmembrane region" description="Helical" evidence="1">
    <location>
        <begin position="39"/>
        <end position="57"/>
    </location>
</feature>
<keyword evidence="1" id="KW-0472">Membrane</keyword>
<feature type="transmembrane region" description="Helical" evidence="1">
    <location>
        <begin position="12"/>
        <end position="33"/>
    </location>
</feature>
<protein>
    <submittedName>
        <fullName evidence="2">Uncharacterized protein</fullName>
    </submittedName>
</protein>
<sequence length="144" mass="15305">MSLDLDAWKQFATDHWVLIVVAVIVLIVVINVVKTLLKWVLVAAIVVGLAVYGGYSVNDLKEVGSKVTADLKDEAVKAMAGEASQATYKLNGDGTFTVTTPNLELSGVPNSGKVNVKFRGVSLGSWSMDGAVRELVAQAREASQ</sequence>
<dbReference type="AlphaFoldDB" id="A0A7X0SIX1"/>
<evidence type="ECO:0000256" key="1">
    <source>
        <dbReference type="SAM" id="Phobius"/>
    </source>
</evidence>
<evidence type="ECO:0000313" key="3">
    <source>
        <dbReference type="Proteomes" id="UP000564644"/>
    </source>
</evidence>